<evidence type="ECO:0000313" key="8">
    <source>
        <dbReference type="EMBL" id="UNI23406.1"/>
    </source>
</evidence>
<dbReference type="PROSITE" id="PS00344">
    <property type="entry name" value="GATA_ZN_FINGER_1"/>
    <property type="match status" value="1"/>
</dbReference>
<proteinExistence type="predicted"/>
<feature type="region of interest" description="Disordered" evidence="5">
    <location>
        <begin position="378"/>
        <end position="419"/>
    </location>
</feature>
<dbReference type="OrthoDB" id="2162994at2759"/>
<evidence type="ECO:0000256" key="1">
    <source>
        <dbReference type="ARBA" id="ARBA00022723"/>
    </source>
</evidence>
<dbReference type="Pfam" id="PF00320">
    <property type="entry name" value="GATA"/>
    <property type="match status" value="1"/>
</dbReference>
<evidence type="ECO:0000256" key="4">
    <source>
        <dbReference type="PROSITE-ProRule" id="PRU00094"/>
    </source>
</evidence>
<keyword evidence="3" id="KW-0862">Zinc</keyword>
<dbReference type="GO" id="GO:0008270">
    <property type="term" value="F:zinc ion binding"/>
    <property type="evidence" value="ECO:0007669"/>
    <property type="project" value="UniProtKB-KW"/>
</dbReference>
<dbReference type="PANTHER" id="PTHR45658">
    <property type="entry name" value="GATA TRANSCRIPTION FACTOR"/>
    <property type="match status" value="1"/>
</dbReference>
<dbReference type="PROSITE" id="PS50112">
    <property type="entry name" value="PAS"/>
    <property type="match status" value="1"/>
</dbReference>
<protein>
    <submittedName>
        <fullName evidence="8">White collar 2 type of transcription factor</fullName>
    </submittedName>
</protein>
<reference evidence="8" key="1">
    <citation type="submission" date="2021-11" db="EMBL/GenBank/DDBJ databases">
        <title>Purpureocillium_takamizusanense_genome.</title>
        <authorList>
            <person name="Nguyen N.-H."/>
        </authorList>
    </citation>
    <scope>NUCLEOTIDE SEQUENCE</scope>
    <source>
        <strain evidence="8">PT3</strain>
    </source>
</reference>
<dbReference type="InterPro" id="IPR035965">
    <property type="entry name" value="PAS-like_dom_sf"/>
</dbReference>
<feature type="domain" description="PAS" evidence="6">
    <location>
        <begin position="123"/>
        <end position="193"/>
    </location>
</feature>
<dbReference type="PANTHER" id="PTHR45658:SF18">
    <property type="entry name" value="PROTEIN GAT2"/>
    <property type="match status" value="1"/>
</dbReference>
<dbReference type="CDD" id="cd00130">
    <property type="entry name" value="PAS"/>
    <property type="match status" value="1"/>
</dbReference>
<feature type="compositionally biased region" description="Polar residues" evidence="5">
    <location>
        <begin position="289"/>
        <end position="309"/>
    </location>
</feature>
<dbReference type="SMART" id="SM00401">
    <property type="entry name" value="ZnF_GATA"/>
    <property type="match status" value="1"/>
</dbReference>
<dbReference type="Gene3D" id="3.30.450.20">
    <property type="entry name" value="PAS domain"/>
    <property type="match status" value="1"/>
</dbReference>
<dbReference type="Proteomes" id="UP000829364">
    <property type="component" value="Chromosome 9"/>
</dbReference>
<keyword evidence="1" id="KW-0479">Metal-binding</keyword>
<sequence>MSQTQPPPQGAANGADNPSYFGFPNLDLGSQASNEFASFFEGNMLGTFDDVQMLDTGDDAGPADFGPNSEPAHQGATDESIARAENQFNPAANNVPGAGPLPPGSFAQMSLSSGNTVTEFTKRRNWPAKVVEELKDFLHILDANGRVKYASPSVLSVAGYQPEEVSEVFLKDLIHPDDQGIFVSELNESIASGNPLRMFYRFKKKDGTYAIFEAVGHAHIASAKFAPNPNNQSPFCQAVFMMARPYPTKNAGLLDSFLEHKIENERLRRRIAELRREEEADADEAQRQWMQSQEGRSDITPSEDTAASSVTPFYRASTSDAMSQSDRNALNAALTRENLEGASAGSRPDSLRDKMARYEGSSHADTIEMLTGLRYQEGERSRGITTGNASPTLIKGDAGIAIPVDRDSRPGEKKKKLKTTEEYVCTDCGTLDSPEWRKGPSGPKTLCNACGLRWAKKEKKRNSVNASQPAQMADHAVG</sequence>
<keyword evidence="9" id="KW-1185">Reference proteome</keyword>
<evidence type="ECO:0000256" key="3">
    <source>
        <dbReference type="ARBA" id="ARBA00022833"/>
    </source>
</evidence>
<evidence type="ECO:0000256" key="5">
    <source>
        <dbReference type="SAM" id="MobiDB-lite"/>
    </source>
</evidence>
<dbReference type="SUPFAM" id="SSF57716">
    <property type="entry name" value="Glucocorticoid receptor-like (DNA-binding domain)"/>
    <property type="match status" value="1"/>
</dbReference>
<dbReference type="InterPro" id="IPR013088">
    <property type="entry name" value="Znf_NHR/GATA"/>
</dbReference>
<organism evidence="8 9">
    <name type="scientific">Purpureocillium takamizusanense</name>
    <dbReference type="NCBI Taxonomy" id="2060973"/>
    <lineage>
        <taxon>Eukaryota</taxon>
        <taxon>Fungi</taxon>
        <taxon>Dikarya</taxon>
        <taxon>Ascomycota</taxon>
        <taxon>Pezizomycotina</taxon>
        <taxon>Sordariomycetes</taxon>
        <taxon>Hypocreomycetidae</taxon>
        <taxon>Hypocreales</taxon>
        <taxon>Ophiocordycipitaceae</taxon>
        <taxon>Purpureocillium</taxon>
    </lineage>
</organism>
<dbReference type="SMART" id="SM00091">
    <property type="entry name" value="PAS"/>
    <property type="match status" value="1"/>
</dbReference>
<dbReference type="GeneID" id="72071171"/>
<feature type="region of interest" description="Disordered" evidence="5">
    <location>
        <begin position="89"/>
        <end position="108"/>
    </location>
</feature>
<dbReference type="AlphaFoldDB" id="A0A9Q8VFG3"/>
<dbReference type="SUPFAM" id="SSF55785">
    <property type="entry name" value="PYP-like sensor domain (PAS domain)"/>
    <property type="match status" value="1"/>
</dbReference>
<feature type="region of interest" description="Disordered" evidence="5">
    <location>
        <begin position="458"/>
        <end position="478"/>
    </location>
</feature>
<dbReference type="GO" id="GO:0006355">
    <property type="term" value="P:regulation of DNA-templated transcription"/>
    <property type="evidence" value="ECO:0007669"/>
    <property type="project" value="InterPro"/>
</dbReference>
<feature type="domain" description="GATA-type" evidence="7">
    <location>
        <begin position="419"/>
        <end position="452"/>
    </location>
</feature>
<dbReference type="NCBIfam" id="TIGR00229">
    <property type="entry name" value="sensory_box"/>
    <property type="match status" value="1"/>
</dbReference>
<feature type="region of interest" description="Disordered" evidence="5">
    <location>
        <begin position="277"/>
        <end position="309"/>
    </location>
</feature>
<dbReference type="InterPro" id="IPR051140">
    <property type="entry name" value="GATA_TF"/>
</dbReference>
<dbReference type="PROSITE" id="PS50114">
    <property type="entry name" value="GATA_ZN_FINGER_2"/>
    <property type="match status" value="1"/>
</dbReference>
<dbReference type="InterPro" id="IPR000679">
    <property type="entry name" value="Znf_GATA"/>
</dbReference>
<feature type="region of interest" description="Disordered" evidence="5">
    <location>
        <begin position="51"/>
        <end position="79"/>
    </location>
</feature>
<evidence type="ECO:0000259" key="7">
    <source>
        <dbReference type="PROSITE" id="PS50114"/>
    </source>
</evidence>
<dbReference type="Gene3D" id="3.30.50.10">
    <property type="entry name" value="Erythroid Transcription Factor GATA-1, subunit A"/>
    <property type="match status" value="1"/>
</dbReference>
<dbReference type="CDD" id="cd00202">
    <property type="entry name" value="ZnF_GATA"/>
    <property type="match status" value="1"/>
</dbReference>
<evidence type="ECO:0000313" key="9">
    <source>
        <dbReference type="Proteomes" id="UP000829364"/>
    </source>
</evidence>
<dbReference type="KEGG" id="ptkz:JDV02_009226"/>
<evidence type="ECO:0000256" key="2">
    <source>
        <dbReference type="ARBA" id="ARBA00022771"/>
    </source>
</evidence>
<accession>A0A9Q8VFG3</accession>
<dbReference type="InterPro" id="IPR013655">
    <property type="entry name" value="PAS_fold_3"/>
</dbReference>
<dbReference type="Pfam" id="PF08447">
    <property type="entry name" value="PAS_3"/>
    <property type="match status" value="1"/>
</dbReference>
<evidence type="ECO:0000259" key="6">
    <source>
        <dbReference type="PROSITE" id="PS50112"/>
    </source>
</evidence>
<dbReference type="GO" id="GO:0043565">
    <property type="term" value="F:sequence-specific DNA binding"/>
    <property type="evidence" value="ECO:0007669"/>
    <property type="project" value="InterPro"/>
</dbReference>
<dbReference type="InterPro" id="IPR000014">
    <property type="entry name" value="PAS"/>
</dbReference>
<gene>
    <name evidence="8" type="primary">wc2</name>
    <name evidence="8" type="ORF">JDV02_009226</name>
</gene>
<name>A0A9Q8VFG3_9HYPO</name>
<keyword evidence="2 4" id="KW-0863">Zinc-finger</keyword>
<dbReference type="EMBL" id="CP086362">
    <property type="protein sequence ID" value="UNI23406.1"/>
    <property type="molecule type" value="Genomic_DNA"/>
</dbReference>
<dbReference type="RefSeq" id="XP_047846887.1">
    <property type="nucleotide sequence ID" value="XM_047990877.1"/>
</dbReference>